<dbReference type="Pfam" id="PF00923">
    <property type="entry name" value="TAL_FSA"/>
    <property type="match status" value="1"/>
</dbReference>
<dbReference type="Proteomes" id="UP000076510">
    <property type="component" value="Unassembled WGS sequence"/>
</dbReference>
<dbReference type="InterPro" id="IPR018225">
    <property type="entry name" value="Transaldolase_AS"/>
</dbReference>
<dbReference type="OrthoDB" id="9807051at2"/>
<protein>
    <submittedName>
        <fullName evidence="4">Fructose-6-phosphate aldolase</fullName>
    </submittedName>
</protein>
<keyword evidence="2" id="KW-0963">Cytoplasm</keyword>
<dbReference type="GO" id="GO:0005737">
    <property type="term" value="C:cytoplasm"/>
    <property type="evidence" value="ECO:0007669"/>
    <property type="project" value="UniProtKB-SubCell"/>
</dbReference>
<dbReference type="EMBL" id="LQQY01000044">
    <property type="protein sequence ID" value="KZE44228.1"/>
    <property type="molecule type" value="Genomic_DNA"/>
</dbReference>
<evidence type="ECO:0000313" key="5">
    <source>
        <dbReference type="Proteomes" id="UP000076510"/>
    </source>
</evidence>
<dbReference type="PANTHER" id="PTHR10683">
    <property type="entry name" value="TRANSALDOLASE"/>
    <property type="match status" value="1"/>
</dbReference>
<dbReference type="AlphaFoldDB" id="A0A165ISU5"/>
<dbReference type="CDD" id="cd00956">
    <property type="entry name" value="Transaldolase_FSA"/>
    <property type="match status" value="1"/>
</dbReference>
<dbReference type="InterPro" id="IPR033919">
    <property type="entry name" value="TSA/FSA_arc/bac"/>
</dbReference>
<dbReference type="PROSITE" id="PS01054">
    <property type="entry name" value="TRANSALDOLASE_1"/>
    <property type="match status" value="1"/>
</dbReference>
<reference evidence="5" key="1">
    <citation type="submission" date="2016-01" db="EMBL/GenBank/DDBJ databases">
        <title>Whole genome sequencing of Bhargavaea cecembensis T14.</title>
        <authorList>
            <person name="Hong K.W."/>
        </authorList>
    </citation>
    <scope>NUCLEOTIDE SEQUENCE [LARGE SCALE GENOMIC DNA]</scope>
    <source>
        <strain evidence="5">M19</strain>
    </source>
</reference>
<organism evidence="4 5">
    <name type="scientific">Rossellomorea marisflavi</name>
    <dbReference type="NCBI Taxonomy" id="189381"/>
    <lineage>
        <taxon>Bacteria</taxon>
        <taxon>Bacillati</taxon>
        <taxon>Bacillota</taxon>
        <taxon>Bacilli</taxon>
        <taxon>Bacillales</taxon>
        <taxon>Bacillaceae</taxon>
        <taxon>Rossellomorea</taxon>
    </lineage>
</organism>
<sequence length="226" mass="24781">MRLVIDSADTKWIKKIVGCFPIDGVTTNPSIVVKEKKPFLPLLREIRSLIGDDKDLFVQTISTDAKGIIQEAESIVNAISGKVVVKIPVTMEGIKAIKHLHSLGIRTLATTVYTPMNAFLAAKAGADFVAPYVNRIDNLSGNGVKVVEEIEAIFRKHELNCEILAASFKNVQQIQQVCLAGAHGVTAAPDLIESFIKIPSISSNVEDFKRDWVSLYGEEHLTIEVE</sequence>
<accession>A0A165ISU5</accession>
<dbReference type="Gene3D" id="3.20.20.70">
    <property type="entry name" value="Aldolase class I"/>
    <property type="match status" value="1"/>
</dbReference>
<dbReference type="PROSITE" id="PS00958">
    <property type="entry name" value="TRANSALDOLASE_2"/>
    <property type="match status" value="1"/>
</dbReference>
<proteinExistence type="predicted"/>
<evidence type="ECO:0000313" key="4">
    <source>
        <dbReference type="EMBL" id="KZE44228.1"/>
    </source>
</evidence>
<dbReference type="RefSeq" id="WP_063191829.1">
    <property type="nucleotide sequence ID" value="NZ_LQQY01000044.1"/>
</dbReference>
<evidence type="ECO:0000256" key="1">
    <source>
        <dbReference type="ARBA" id="ARBA00004496"/>
    </source>
</evidence>
<dbReference type="GO" id="GO:0016832">
    <property type="term" value="F:aldehyde-lyase activity"/>
    <property type="evidence" value="ECO:0007669"/>
    <property type="project" value="InterPro"/>
</dbReference>
<gene>
    <name evidence="4" type="ORF">AV649_07970</name>
</gene>
<dbReference type="InterPro" id="IPR013785">
    <property type="entry name" value="Aldolase_TIM"/>
</dbReference>
<dbReference type="GO" id="GO:0005975">
    <property type="term" value="P:carbohydrate metabolic process"/>
    <property type="evidence" value="ECO:0007669"/>
    <property type="project" value="InterPro"/>
</dbReference>
<evidence type="ECO:0000256" key="3">
    <source>
        <dbReference type="ARBA" id="ARBA00023270"/>
    </source>
</evidence>
<evidence type="ECO:0000256" key="2">
    <source>
        <dbReference type="ARBA" id="ARBA00022490"/>
    </source>
</evidence>
<dbReference type="FunFam" id="3.20.20.70:FF:000018">
    <property type="entry name" value="Probable transaldolase"/>
    <property type="match status" value="1"/>
</dbReference>
<name>A0A165ISU5_9BACI</name>
<keyword evidence="3" id="KW-0704">Schiff base</keyword>
<dbReference type="InterPro" id="IPR001585">
    <property type="entry name" value="TAL/FSA"/>
</dbReference>
<dbReference type="PANTHER" id="PTHR10683:SF36">
    <property type="entry name" value="TRANSALDOLASE"/>
    <property type="match status" value="1"/>
</dbReference>
<comment type="caution">
    <text evidence="4">The sequence shown here is derived from an EMBL/GenBank/DDBJ whole genome shotgun (WGS) entry which is preliminary data.</text>
</comment>
<dbReference type="SUPFAM" id="SSF51569">
    <property type="entry name" value="Aldolase"/>
    <property type="match status" value="1"/>
</dbReference>
<comment type="subcellular location">
    <subcellularLocation>
        <location evidence="1">Cytoplasm</location>
    </subcellularLocation>
</comment>